<organism evidence="1 3">
    <name type="scientific">Trachymyrmex cornetzi</name>
    <dbReference type="NCBI Taxonomy" id="471704"/>
    <lineage>
        <taxon>Eukaryota</taxon>
        <taxon>Metazoa</taxon>
        <taxon>Ecdysozoa</taxon>
        <taxon>Arthropoda</taxon>
        <taxon>Hexapoda</taxon>
        <taxon>Insecta</taxon>
        <taxon>Pterygota</taxon>
        <taxon>Neoptera</taxon>
        <taxon>Endopterygota</taxon>
        <taxon>Hymenoptera</taxon>
        <taxon>Apocrita</taxon>
        <taxon>Aculeata</taxon>
        <taxon>Formicoidea</taxon>
        <taxon>Formicidae</taxon>
        <taxon>Myrmicinae</taxon>
        <taxon>Trachymyrmex</taxon>
    </lineage>
</organism>
<dbReference type="Proteomes" id="UP000078492">
    <property type="component" value="Unassembled WGS sequence"/>
</dbReference>
<dbReference type="EMBL" id="KQ980872">
    <property type="protein sequence ID" value="KYN12071.1"/>
    <property type="molecule type" value="Genomic_DNA"/>
</dbReference>
<dbReference type="STRING" id="471704.A0A151IW55"/>
<dbReference type="AlphaFoldDB" id="A0A151IW55"/>
<dbReference type="EMBL" id="KQ980549">
    <property type="protein sequence ID" value="KYN15577.1"/>
    <property type="molecule type" value="Genomic_DNA"/>
</dbReference>
<evidence type="ECO:0000313" key="1">
    <source>
        <dbReference type="EMBL" id="KYN12071.1"/>
    </source>
</evidence>
<keyword evidence="3" id="KW-1185">Reference proteome</keyword>
<protein>
    <submittedName>
        <fullName evidence="1">Uncharacterized protein</fullName>
    </submittedName>
</protein>
<evidence type="ECO:0000313" key="3">
    <source>
        <dbReference type="Proteomes" id="UP000078492"/>
    </source>
</evidence>
<reference evidence="1 3" key="1">
    <citation type="submission" date="2015-09" db="EMBL/GenBank/DDBJ databases">
        <title>Trachymyrmex cornetzi WGS genome.</title>
        <authorList>
            <person name="Nygaard S."/>
            <person name="Hu H."/>
            <person name="Boomsma J."/>
            <person name="Zhang G."/>
        </authorList>
    </citation>
    <scope>NUCLEOTIDE SEQUENCE [LARGE SCALE GENOMIC DNA]</scope>
    <source>
        <strain evidence="1">Tcor2-1</strain>
        <tissue evidence="1">Whole body</tissue>
    </source>
</reference>
<evidence type="ECO:0000313" key="2">
    <source>
        <dbReference type="EMBL" id="KYN15577.1"/>
    </source>
</evidence>
<sequence length="111" mass="12701">MYVLKKETKRRNDALKTGGGSPIKISFSPLKEELLEFITPEAAGLHNIPQGGFDVCESIVELDQDNICLQEIHVEEYENQPPQKRFCKNYQFLNTNTGVGFITSYTYCYVF</sequence>
<proteinExistence type="predicted"/>
<name>A0A151IW55_9HYME</name>
<accession>A0A151IW55</accession>
<gene>
    <name evidence="2" type="ORF">ALC57_12199</name>
    <name evidence="1" type="ORF">ALC57_15762</name>
</gene>